<accession>A0A4U1IZU9</accession>
<evidence type="ECO:0000256" key="2">
    <source>
        <dbReference type="ARBA" id="ARBA00022691"/>
    </source>
</evidence>
<keyword evidence="8" id="KW-1185">Reference proteome</keyword>
<keyword evidence="2" id="KW-0949">S-adenosyl-L-methionine</keyword>
<evidence type="ECO:0000256" key="4">
    <source>
        <dbReference type="ARBA" id="ARBA00023004"/>
    </source>
</evidence>
<dbReference type="InterPro" id="IPR050377">
    <property type="entry name" value="Radical_SAM_PqqE_MftC-like"/>
</dbReference>
<evidence type="ECO:0000256" key="3">
    <source>
        <dbReference type="ARBA" id="ARBA00022723"/>
    </source>
</evidence>
<dbReference type="Proteomes" id="UP000309215">
    <property type="component" value="Unassembled WGS sequence"/>
</dbReference>
<reference evidence="7 8" key="1">
    <citation type="submission" date="2019-04" db="EMBL/GenBank/DDBJ databases">
        <authorList>
            <person name="Li Y."/>
            <person name="Wang J."/>
        </authorList>
    </citation>
    <scope>NUCLEOTIDE SEQUENCE [LARGE SCALE GENOMIC DNA]</scope>
    <source>
        <strain evidence="7 8">DSM 14668</strain>
    </source>
</reference>
<comment type="cofactor">
    <cofactor evidence="1">
        <name>[4Fe-4S] cluster</name>
        <dbReference type="ChEBI" id="CHEBI:49883"/>
    </cofactor>
</comment>
<gene>
    <name evidence="7" type="ORF">E8A74_35375</name>
</gene>
<evidence type="ECO:0000313" key="8">
    <source>
        <dbReference type="Proteomes" id="UP000309215"/>
    </source>
</evidence>
<dbReference type="PANTHER" id="PTHR11228">
    <property type="entry name" value="RADICAL SAM DOMAIN PROTEIN"/>
    <property type="match status" value="1"/>
</dbReference>
<name>A0A4U1IZU9_9BACT</name>
<dbReference type="InterPro" id="IPR007197">
    <property type="entry name" value="rSAM"/>
</dbReference>
<dbReference type="RefSeq" id="WP_136933501.1">
    <property type="nucleotide sequence ID" value="NZ_SSMQ01000049.1"/>
</dbReference>
<protein>
    <submittedName>
        <fullName evidence="7">Radical SAM protein</fullName>
    </submittedName>
</protein>
<dbReference type="InterPro" id="IPR013785">
    <property type="entry name" value="Aldolase_TIM"/>
</dbReference>
<dbReference type="EMBL" id="SSMQ01000049">
    <property type="protein sequence ID" value="TKD00208.1"/>
    <property type="molecule type" value="Genomic_DNA"/>
</dbReference>
<dbReference type="PROSITE" id="PS51918">
    <property type="entry name" value="RADICAL_SAM"/>
    <property type="match status" value="1"/>
</dbReference>
<dbReference type="InterPro" id="IPR058240">
    <property type="entry name" value="rSAM_sf"/>
</dbReference>
<feature type="domain" description="Radical SAM core" evidence="6">
    <location>
        <begin position="1"/>
        <end position="216"/>
    </location>
</feature>
<dbReference type="InterPro" id="IPR006638">
    <property type="entry name" value="Elp3/MiaA/NifB-like_rSAM"/>
</dbReference>
<keyword evidence="4" id="KW-0408">Iron</keyword>
<keyword evidence="5" id="KW-0411">Iron-sulfur</keyword>
<dbReference type="GO" id="GO:0006783">
    <property type="term" value="P:heme biosynthetic process"/>
    <property type="evidence" value="ECO:0007669"/>
    <property type="project" value="TreeGrafter"/>
</dbReference>
<dbReference type="OrthoDB" id="9782387at2"/>
<dbReference type="SMART" id="SM00729">
    <property type="entry name" value="Elp3"/>
    <property type="match status" value="1"/>
</dbReference>
<dbReference type="AlphaFoldDB" id="A0A4U1IZU9"/>
<dbReference type="SFLD" id="SFLDG01067">
    <property type="entry name" value="SPASM/twitch_domain_containing"/>
    <property type="match status" value="1"/>
</dbReference>
<keyword evidence="3" id="KW-0479">Metal-binding</keyword>
<dbReference type="SUPFAM" id="SSF102114">
    <property type="entry name" value="Radical SAM enzymes"/>
    <property type="match status" value="1"/>
</dbReference>
<dbReference type="Pfam" id="PF04055">
    <property type="entry name" value="Radical_SAM"/>
    <property type="match status" value="1"/>
</dbReference>
<dbReference type="CDD" id="cd01335">
    <property type="entry name" value="Radical_SAM"/>
    <property type="match status" value="1"/>
</dbReference>
<dbReference type="SFLD" id="SFLDS00029">
    <property type="entry name" value="Radical_SAM"/>
    <property type="match status" value="1"/>
</dbReference>
<evidence type="ECO:0000256" key="5">
    <source>
        <dbReference type="ARBA" id="ARBA00023014"/>
    </source>
</evidence>
<dbReference type="GO" id="GO:0003824">
    <property type="term" value="F:catalytic activity"/>
    <property type="evidence" value="ECO:0007669"/>
    <property type="project" value="InterPro"/>
</dbReference>
<sequence length="283" mass="30474">MAAVLSLGSTCNNACVFCAQGERSASHEREAEGMDLAARLRVEPGDVVFVQGGEPTLTDDLPAVIRALDERGARRIVVQTNGRRLAYRAFARALREASSKLSLDVSLHGSTEPMHDYHTQTPGSFKQTALGVRHARAEGIEVGTTTVITRSNYRHLAEIVQLSRALGARAVHLARVSRFGRAARAADRIVAPEELVRPQLTRALAEASRLGMGWLAGERASHAEVRDLFAGLGEAEIPPAEGLGSSRTSPGAEVVASDKNFVDTSRLVRAKPPSVNRSIAWER</sequence>
<dbReference type="Gene3D" id="3.20.20.70">
    <property type="entry name" value="Aldolase class I"/>
    <property type="match status" value="1"/>
</dbReference>
<dbReference type="GO" id="GO:0046872">
    <property type="term" value="F:metal ion binding"/>
    <property type="evidence" value="ECO:0007669"/>
    <property type="project" value="UniProtKB-KW"/>
</dbReference>
<evidence type="ECO:0000259" key="6">
    <source>
        <dbReference type="PROSITE" id="PS51918"/>
    </source>
</evidence>
<dbReference type="PANTHER" id="PTHR11228:SF7">
    <property type="entry name" value="PQQA PEPTIDE CYCLASE"/>
    <property type="match status" value="1"/>
</dbReference>
<evidence type="ECO:0000256" key="1">
    <source>
        <dbReference type="ARBA" id="ARBA00001966"/>
    </source>
</evidence>
<comment type="caution">
    <text evidence="7">The sequence shown here is derived from an EMBL/GenBank/DDBJ whole genome shotgun (WGS) entry which is preliminary data.</text>
</comment>
<proteinExistence type="predicted"/>
<organism evidence="7 8">
    <name type="scientific">Polyangium fumosum</name>
    <dbReference type="NCBI Taxonomy" id="889272"/>
    <lineage>
        <taxon>Bacteria</taxon>
        <taxon>Pseudomonadati</taxon>
        <taxon>Myxococcota</taxon>
        <taxon>Polyangia</taxon>
        <taxon>Polyangiales</taxon>
        <taxon>Polyangiaceae</taxon>
        <taxon>Polyangium</taxon>
    </lineage>
</organism>
<dbReference type="GO" id="GO:0051536">
    <property type="term" value="F:iron-sulfur cluster binding"/>
    <property type="evidence" value="ECO:0007669"/>
    <property type="project" value="UniProtKB-KW"/>
</dbReference>
<evidence type="ECO:0000313" key="7">
    <source>
        <dbReference type="EMBL" id="TKD00208.1"/>
    </source>
</evidence>